<dbReference type="EMBL" id="BAABBB010000016">
    <property type="protein sequence ID" value="GAA3541058.1"/>
    <property type="molecule type" value="Genomic_DNA"/>
</dbReference>
<dbReference type="CDD" id="cd24146">
    <property type="entry name" value="nat-AmDH_N_like"/>
    <property type="match status" value="1"/>
</dbReference>
<evidence type="ECO:0000259" key="3">
    <source>
        <dbReference type="Pfam" id="PF01113"/>
    </source>
</evidence>
<gene>
    <name evidence="5" type="ORF">GCM10022263_30490</name>
</gene>
<keyword evidence="6" id="KW-1185">Reference proteome</keyword>
<dbReference type="RefSeq" id="WP_218236784.1">
    <property type="nucleotide sequence ID" value="NZ_BAABBB010000016.1"/>
</dbReference>
<evidence type="ECO:0000256" key="1">
    <source>
        <dbReference type="ARBA" id="ARBA00022857"/>
    </source>
</evidence>
<dbReference type="Pfam" id="PF19328">
    <property type="entry name" value="DAP_DH_C"/>
    <property type="match status" value="1"/>
</dbReference>
<dbReference type="InterPro" id="IPR045760">
    <property type="entry name" value="DAP_DH_C"/>
</dbReference>
<reference evidence="6" key="1">
    <citation type="journal article" date="2019" name="Int. J. Syst. Evol. Microbiol.">
        <title>The Global Catalogue of Microorganisms (GCM) 10K type strain sequencing project: providing services to taxonomists for standard genome sequencing and annotation.</title>
        <authorList>
            <consortium name="The Broad Institute Genomics Platform"/>
            <consortium name="The Broad Institute Genome Sequencing Center for Infectious Disease"/>
            <person name="Wu L."/>
            <person name="Ma J."/>
        </authorList>
    </citation>
    <scope>NUCLEOTIDE SEQUENCE [LARGE SCALE GENOMIC DNA]</scope>
    <source>
        <strain evidence="6">JCM 17460</strain>
    </source>
</reference>
<dbReference type="InterPro" id="IPR000846">
    <property type="entry name" value="DapB_N"/>
</dbReference>
<feature type="domain" description="2,4-diaminopentanoate dehydrogenase C-terminal" evidence="4">
    <location>
        <begin position="137"/>
        <end position="331"/>
    </location>
</feature>
<feature type="domain" description="Dihydrodipicolinate reductase N-terminal" evidence="3">
    <location>
        <begin position="4"/>
        <end position="72"/>
    </location>
</feature>
<keyword evidence="1" id="KW-0521">NADP</keyword>
<evidence type="ECO:0000313" key="5">
    <source>
        <dbReference type="EMBL" id="GAA3541058.1"/>
    </source>
</evidence>
<dbReference type="Pfam" id="PF01113">
    <property type="entry name" value="DapB_N"/>
    <property type="match status" value="1"/>
</dbReference>
<organism evidence="5 6">
    <name type="scientific">Nocardioides daeguensis</name>
    <dbReference type="NCBI Taxonomy" id="908359"/>
    <lineage>
        <taxon>Bacteria</taxon>
        <taxon>Bacillati</taxon>
        <taxon>Actinomycetota</taxon>
        <taxon>Actinomycetes</taxon>
        <taxon>Propionibacteriales</taxon>
        <taxon>Nocardioidaceae</taxon>
        <taxon>Nocardioides</taxon>
    </lineage>
</organism>
<sequence length="344" mass="35827">MSKRVVLVGLGATGVAMARSFMERNDLRVVGAADRNPQAVGSDLGDVLGVEPLGVVVVDDPEKLPEAELAVVATTSDLNQVAATVLPLVAAGYNVMSICEELSFPWVSHAEVSRQIDDAAKASGVTVLGTGANPGVLMDTLPLLLTVLTQDAKRITIRRRTNMSRYGAILRKFGLGLTPDVFETAQAAGEVVGHYGFEQAIGAVASGLGWELDAIEVDDVTPVLLAQDLRTGAHLSIAPGQIAAVAHAARGLVDGKAVIDLEIVFGFFADGDTVQAGDDYRIEGEEQVLELSSSVGFESFLSTIAAAVNTAAAVVDARPGLLSMGDLPVRELASKGSRLTGVQR</sequence>
<name>A0ABP6VV10_9ACTN</name>
<comment type="caution">
    <text evidence="5">The sequence shown here is derived from an EMBL/GenBank/DDBJ whole genome shotgun (WGS) entry which is preliminary data.</text>
</comment>
<evidence type="ECO:0000313" key="6">
    <source>
        <dbReference type="Proteomes" id="UP001500301"/>
    </source>
</evidence>
<evidence type="ECO:0000256" key="2">
    <source>
        <dbReference type="ARBA" id="ARBA00023002"/>
    </source>
</evidence>
<accession>A0ABP6VV10</accession>
<keyword evidence="2" id="KW-0560">Oxidoreductase</keyword>
<evidence type="ECO:0000259" key="4">
    <source>
        <dbReference type="Pfam" id="PF19328"/>
    </source>
</evidence>
<protein>
    <submittedName>
        <fullName evidence="5">Oxidoreductase</fullName>
    </submittedName>
</protein>
<dbReference type="Proteomes" id="UP001500301">
    <property type="component" value="Unassembled WGS sequence"/>
</dbReference>
<proteinExistence type="predicted"/>